<reference evidence="3 4" key="1">
    <citation type="submission" date="2015-08" db="EMBL/GenBank/DDBJ databases">
        <title>Draft Genome Sequence of Bacillus vietnamensis UCD-SED5.</title>
        <authorList>
            <person name="Lee R.D."/>
            <person name="Jospin G."/>
            <person name="Lang J.M."/>
            <person name="Coil D.A."/>
            <person name="Eisen J.A."/>
        </authorList>
    </citation>
    <scope>NUCLEOTIDE SEQUENCE [LARGE SCALE GENOMIC DNA]</scope>
    <source>
        <strain evidence="3 4">UCD-SED5</strain>
    </source>
</reference>
<feature type="transmembrane region" description="Helical" evidence="2">
    <location>
        <begin position="7"/>
        <end position="28"/>
    </location>
</feature>
<dbReference type="PATRIC" id="fig|218284.4.peg.4366"/>
<accession>A0A0P6WF67</accession>
<name>A0A0P6WF67_9BACI</name>
<keyword evidence="2" id="KW-0812">Transmembrane</keyword>
<dbReference type="AlphaFoldDB" id="A0A0P6WF67"/>
<gene>
    <name evidence="3" type="ORF">AM506_13160</name>
</gene>
<dbReference type="EMBL" id="LIXZ01000009">
    <property type="protein sequence ID" value="KPL59136.1"/>
    <property type="molecule type" value="Genomic_DNA"/>
</dbReference>
<organism evidence="3 4">
    <name type="scientific">Rossellomorea vietnamensis</name>
    <dbReference type="NCBI Taxonomy" id="218284"/>
    <lineage>
        <taxon>Bacteria</taxon>
        <taxon>Bacillati</taxon>
        <taxon>Bacillota</taxon>
        <taxon>Bacilli</taxon>
        <taxon>Bacillales</taxon>
        <taxon>Bacillaceae</taxon>
        <taxon>Rossellomorea</taxon>
    </lineage>
</organism>
<protein>
    <submittedName>
        <fullName evidence="3">Uncharacterized protein</fullName>
    </submittedName>
</protein>
<dbReference type="RefSeq" id="WP_060672946.1">
    <property type="nucleotide sequence ID" value="NZ_LIXZ01000009.1"/>
</dbReference>
<feature type="region of interest" description="Disordered" evidence="1">
    <location>
        <begin position="56"/>
        <end position="84"/>
    </location>
</feature>
<dbReference type="OrthoDB" id="10018172at2"/>
<proteinExistence type="predicted"/>
<keyword evidence="2" id="KW-0472">Membrane</keyword>
<evidence type="ECO:0000313" key="3">
    <source>
        <dbReference type="EMBL" id="KPL59136.1"/>
    </source>
</evidence>
<evidence type="ECO:0000313" key="4">
    <source>
        <dbReference type="Proteomes" id="UP000050398"/>
    </source>
</evidence>
<sequence length="138" mass="14856">MTELEDAGMIVMIVMIVVMIVGTIASVATGINSCLGTEEDAICLGRMMIADDADAEETMSEEQKTGTEAAEAEEAMKTTIETADAKEDTETACAIYSGKKGLNSVFKRGSFLYKTKNPPEIIQRDRSIILHLSSPVES</sequence>
<dbReference type="Proteomes" id="UP000050398">
    <property type="component" value="Unassembled WGS sequence"/>
</dbReference>
<keyword evidence="2" id="KW-1133">Transmembrane helix</keyword>
<comment type="caution">
    <text evidence="3">The sequence shown here is derived from an EMBL/GenBank/DDBJ whole genome shotgun (WGS) entry which is preliminary data.</text>
</comment>
<evidence type="ECO:0000256" key="2">
    <source>
        <dbReference type="SAM" id="Phobius"/>
    </source>
</evidence>
<evidence type="ECO:0000256" key="1">
    <source>
        <dbReference type="SAM" id="MobiDB-lite"/>
    </source>
</evidence>